<proteinExistence type="predicted"/>
<feature type="signal peptide" evidence="1">
    <location>
        <begin position="1"/>
        <end position="24"/>
    </location>
</feature>
<evidence type="ECO:0000256" key="1">
    <source>
        <dbReference type="SAM" id="SignalP"/>
    </source>
</evidence>
<comment type="caution">
    <text evidence="2">The sequence shown here is derived from an EMBL/GenBank/DDBJ whole genome shotgun (WGS) entry which is preliminary data.</text>
</comment>
<dbReference type="Proteomes" id="UP000054804">
    <property type="component" value="Unassembled WGS sequence"/>
</dbReference>
<organism evidence="2 3">
    <name type="scientific">Streptomyces silvensis</name>
    <dbReference type="NCBI Taxonomy" id="1765722"/>
    <lineage>
        <taxon>Bacteria</taxon>
        <taxon>Bacillati</taxon>
        <taxon>Actinomycetota</taxon>
        <taxon>Actinomycetes</taxon>
        <taxon>Kitasatosporales</taxon>
        <taxon>Streptomycetaceae</taxon>
        <taxon>Streptomyces</taxon>
    </lineage>
</organism>
<feature type="chain" id="PRO_5006936889" evidence="1">
    <location>
        <begin position="25"/>
        <end position="124"/>
    </location>
</feature>
<reference evidence="2 3" key="1">
    <citation type="submission" date="2015-12" db="EMBL/GenBank/DDBJ databases">
        <title>Draft genome sequence of Streptomyces silvensis ATCC 53525, a producer of novel hormone antagonists.</title>
        <authorList>
            <person name="Johnston C.W."/>
            <person name="Li Y."/>
            <person name="Magarvey N.A."/>
        </authorList>
    </citation>
    <scope>NUCLEOTIDE SEQUENCE [LARGE SCALE GENOMIC DNA]</scope>
    <source>
        <strain evidence="2 3">ATCC 53525</strain>
    </source>
</reference>
<sequence>MMRRTFASLAVACTVFLGGCSNHADETVQVTTSPNRSAADLADRYRSEKGDSRVFGIRTAKIDNDVLTVTVWSRRKSGYPHFDAFDLHLRKFLARQGMRVEKGYVLNVYGPDGTRLHNLDTTTD</sequence>
<dbReference type="EMBL" id="LOCL01000039">
    <property type="protein sequence ID" value="KUF16275.1"/>
    <property type="molecule type" value="Genomic_DNA"/>
</dbReference>
<gene>
    <name evidence="2" type="ORF">AT728_18250</name>
</gene>
<keyword evidence="3" id="KW-1185">Reference proteome</keyword>
<keyword evidence="1" id="KW-0732">Signal</keyword>
<evidence type="ECO:0000313" key="3">
    <source>
        <dbReference type="Proteomes" id="UP000054804"/>
    </source>
</evidence>
<dbReference type="PROSITE" id="PS51257">
    <property type="entry name" value="PROKAR_LIPOPROTEIN"/>
    <property type="match status" value="1"/>
</dbReference>
<evidence type="ECO:0000313" key="2">
    <source>
        <dbReference type="EMBL" id="KUF16275.1"/>
    </source>
</evidence>
<protein>
    <submittedName>
        <fullName evidence="2">Uncharacterized protein</fullName>
    </submittedName>
</protein>
<dbReference type="AlphaFoldDB" id="A0A0W7X0B5"/>
<name>A0A0W7X0B5_9ACTN</name>
<accession>A0A0W7X0B5</accession>
<dbReference type="STRING" id="1765722.AT728_18250"/>